<evidence type="ECO:0000313" key="2">
    <source>
        <dbReference type="EMBL" id="CAH0017852.1"/>
    </source>
</evidence>
<evidence type="ECO:0000259" key="1">
    <source>
        <dbReference type="Pfam" id="PF23238"/>
    </source>
</evidence>
<dbReference type="PANTHER" id="PTHR46312">
    <property type="entry name" value="NACHT DOMAIN-CONTAINING PROTEIN"/>
    <property type="match status" value="1"/>
</dbReference>
<dbReference type="PANTHER" id="PTHR46312:SF2">
    <property type="entry name" value="NUCLEOTIDE-BINDING OLIGOMERIZATION DOMAIN-CONTAINING PROTEIN 2-LIKE"/>
    <property type="match status" value="1"/>
</dbReference>
<keyword evidence="3" id="KW-1185">Reference proteome</keyword>
<feature type="non-terminal residue" evidence="2">
    <location>
        <position position="951"/>
    </location>
</feature>
<dbReference type="InterPro" id="IPR011989">
    <property type="entry name" value="ARM-like"/>
</dbReference>
<name>A0A9N9V4V5_9HYPO</name>
<proteinExistence type="predicted"/>
<dbReference type="Proteomes" id="UP000696573">
    <property type="component" value="Unassembled WGS sequence"/>
</dbReference>
<dbReference type="SUPFAM" id="SSF48371">
    <property type="entry name" value="ARM repeat"/>
    <property type="match status" value="1"/>
</dbReference>
<dbReference type="Gene3D" id="1.25.10.10">
    <property type="entry name" value="Leucine-rich Repeat Variant"/>
    <property type="match status" value="3"/>
</dbReference>
<feature type="domain" description="DUF7068" evidence="1">
    <location>
        <begin position="56"/>
        <end position="98"/>
    </location>
</feature>
<sequence>MSRFVTELLNQPNVIVMSRPSASPPLEVKPFDLEVETLGFEPAQVEDFVRKVEPTNADAILSFLGGLPLIRDLVRIPIQLDALCFAWDEIYHCKNEPETMTDLYQAIERGLWKKDSHRLKRAPSGLTTDEHRAIGTMASVSKEVCFLEGLAFSGMYNNTLLFNANFRDIVAAHFYQPKETADGMLKNISFMRTTDPEASQRHRVYHFVHLTYQEYFAARYFVRNWQEGTSLKCLRTQQTGTLRHGQLKVENLTPVQFLQSHKYSARYDIFWRLVAGCLASETPQPKGLVRFFTELDRQPLDFLGVAHQRLRMHCLREIPSTTTSKEFIALKSQIEDEVCTWLVYKPKTLYGSGFGLYPLLTHERDCPSGIFSKLLAKYQAPIILTRVLVNSRFQTRQAAILALSNQSKLPDSTLHSLVQCLDREGKDRDIAARTIQSQPGLPSSILAVLAAYLKRPDQETQRATILSLGCQPWPDDILVTVMAFLQSPDTAMQLAALEALSRQSSLSEDKLLCIQGFLDNQNESIRDAAFTVMGSQKNLPDSILSTIAAIIDHPGGPGDGTALEILCNQHNLPLHIIRNLVKSVESQHIYTKRHAFEVLSSQRSLPEDVLSVLVAHLAPDSPVIQQAAIDAIRNQPKLPLSIYDGILPLLESSDWWCRWAAASALGGKAILPKQARLRLWERLDDAQAIVRHGAILSLGRQPDLSDDDLLRIVENLGGREGTVRRAATIVLRNYPNLPDKVLRYVKSFLQDKESNVRQAAVQVLGGQPNLSQDLLPSLLERISDKDRGVAASVMAALGGQATLSEETLRVLIERLQSVGSEEVRKGAITILNNSPANASIKLSELSTFPLLMKHEAFRLAGSERIDLLEIFMSFMIQCSESHLAWYVHEGTSCIETQSGVQRLALDDERAFRQAIEGYRKEFRMPGTAESIGGVNSGPTLFNRLMRTFIHW</sequence>
<organism evidence="2 3">
    <name type="scientific">Clonostachys rhizophaga</name>
    <dbReference type="NCBI Taxonomy" id="160324"/>
    <lineage>
        <taxon>Eukaryota</taxon>
        <taxon>Fungi</taxon>
        <taxon>Dikarya</taxon>
        <taxon>Ascomycota</taxon>
        <taxon>Pezizomycotina</taxon>
        <taxon>Sordariomycetes</taxon>
        <taxon>Hypocreomycetidae</taxon>
        <taxon>Hypocreales</taxon>
        <taxon>Bionectriaceae</taxon>
        <taxon>Clonostachys</taxon>
    </lineage>
</organism>
<dbReference type="InterPro" id="IPR016024">
    <property type="entry name" value="ARM-type_fold"/>
</dbReference>
<protein>
    <recommendedName>
        <fullName evidence="1">DUF7068 domain-containing protein</fullName>
    </recommendedName>
</protein>
<comment type="caution">
    <text evidence="2">The sequence shown here is derived from an EMBL/GenBank/DDBJ whole genome shotgun (WGS) entry which is preliminary data.</text>
</comment>
<accession>A0A9N9V4V5</accession>
<reference evidence="2" key="1">
    <citation type="submission" date="2021-10" db="EMBL/GenBank/DDBJ databases">
        <authorList>
            <person name="Piombo E."/>
        </authorList>
    </citation>
    <scope>NUCLEOTIDE SEQUENCE</scope>
</reference>
<dbReference type="AlphaFoldDB" id="A0A9N9V4V5"/>
<dbReference type="EMBL" id="CABFNQ020000528">
    <property type="protein sequence ID" value="CAH0017852.1"/>
    <property type="molecule type" value="Genomic_DNA"/>
</dbReference>
<gene>
    <name evidence="2" type="ORF">CRHIZ90672A_00009885</name>
</gene>
<dbReference type="InterPro" id="IPR055496">
    <property type="entry name" value="DUF7068"/>
</dbReference>
<evidence type="ECO:0000313" key="3">
    <source>
        <dbReference type="Proteomes" id="UP000696573"/>
    </source>
</evidence>
<dbReference type="OrthoDB" id="427518at2759"/>
<dbReference type="Pfam" id="PF23238">
    <property type="entry name" value="DUF7068"/>
    <property type="match status" value="1"/>
</dbReference>
<dbReference type="Pfam" id="PF13646">
    <property type="entry name" value="HEAT_2"/>
    <property type="match status" value="1"/>
</dbReference>